<evidence type="ECO:0008006" key="3">
    <source>
        <dbReference type="Google" id="ProtNLM"/>
    </source>
</evidence>
<evidence type="ECO:0000256" key="1">
    <source>
        <dbReference type="SAM" id="MobiDB-lite"/>
    </source>
</evidence>
<reference evidence="2" key="1">
    <citation type="submission" date="2018-05" db="EMBL/GenBank/DDBJ databases">
        <authorList>
            <person name="Lanie J.A."/>
            <person name="Ng W.-L."/>
            <person name="Kazmierczak K.M."/>
            <person name="Andrzejewski T.M."/>
            <person name="Davidsen T.M."/>
            <person name="Wayne K.J."/>
            <person name="Tettelin H."/>
            <person name="Glass J.I."/>
            <person name="Rusch D."/>
            <person name="Podicherti R."/>
            <person name="Tsui H.-C.T."/>
            <person name="Winkler M.E."/>
        </authorList>
    </citation>
    <scope>NUCLEOTIDE SEQUENCE</scope>
</reference>
<accession>A0A382WJ10</accession>
<proteinExistence type="predicted"/>
<protein>
    <recommendedName>
        <fullName evidence="3">DUF2281 domain-containing protein</fullName>
    </recommendedName>
</protein>
<dbReference type="EMBL" id="UINC01160126">
    <property type="protein sequence ID" value="SVD58600.1"/>
    <property type="molecule type" value="Genomic_DNA"/>
</dbReference>
<feature type="compositionally biased region" description="Acidic residues" evidence="1">
    <location>
        <begin position="105"/>
        <end position="119"/>
    </location>
</feature>
<gene>
    <name evidence="2" type="ORF">METZ01_LOCUS411454</name>
</gene>
<dbReference type="AlphaFoldDB" id="A0A382WJ10"/>
<sequence length="129" mass="14751">MHDILRQRLMRKIQSLPEEQVYQTLDYIEFLESKYGDDLEVEASSLQRFAEAMEDKLRKKIMSPATLREAFQLISVADRVLSNVSSAGRQLMEELAIVSEDQALAEEDSLKDGEEEEQDVTGKALKREG</sequence>
<organism evidence="2">
    <name type="scientific">marine metagenome</name>
    <dbReference type="NCBI Taxonomy" id="408172"/>
    <lineage>
        <taxon>unclassified sequences</taxon>
        <taxon>metagenomes</taxon>
        <taxon>ecological metagenomes</taxon>
    </lineage>
</organism>
<name>A0A382WJ10_9ZZZZ</name>
<evidence type="ECO:0000313" key="2">
    <source>
        <dbReference type="EMBL" id="SVD58600.1"/>
    </source>
</evidence>
<feature type="region of interest" description="Disordered" evidence="1">
    <location>
        <begin position="105"/>
        <end position="129"/>
    </location>
</feature>